<organism evidence="1 2">
    <name type="scientific">Citrobacter arsenatis</name>
    <dbReference type="NCBI Taxonomy" id="2546350"/>
    <lineage>
        <taxon>Bacteria</taxon>
        <taxon>Pseudomonadati</taxon>
        <taxon>Pseudomonadota</taxon>
        <taxon>Gammaproteobacteria</taxon>
        <taxon>Enterobacterales</taxon>
        <taxon>Enterobacteriaceae</taxon>
        <taxon>Citrobacter</taxon>
    </lineage>
</organism>
<reference evidence="1 2" key="1">
    <citation type="submission" date="2019-03" db="EMBL/GenBank/DDBJ databases">
        <title>Complete genome sequence of an arsenate-respiring bacteria, Citrobacter sp. LY-1.</title>
        <authorList>
            <person name="Wang H."/>
            <person name="Liu Y."/>
            <person name="Li Q."/>
            <person name="Huang J."/>
        </authorList>
    </citation>
    <scope>NUCLEOTIDE SEQUENCE [LARGE SCALE GENOMIC DNA]</scope>
    <source>
        <strain evidence="1 2">LY-1</strain>
    </source>
</reference>
<evidence type="ECO:0000313" key="2">
    <source>
        <dbReference type="Proteomes" id="UP000293850"/>
    </source>
</evidence>
<dbReference type="KEGG" id="cars:E1B03_07770"/>
<dbReference type="InterPro" id="IPR021808">
    <property type="entry name" value="DUF3383"/>
</dbReference>
<dbReference type="EMBL" id="CP037864">
    <property type="protein sequence ID" value="QBM22340.1"/>
    <property type="molecule type" value="Genomic_DNA"/>
</dbReference>
<sequence>MSTIPLSVDFNITPNVVTPAGSAVDANGLMLTDNELIPVGAVQSYFSSSDVSALMGSESKEFLAAQQYFNGYENSSVIPGELLMYRIVTADVAGYLLSGNLKGVPLATLKAIPAGTITLSVDGVSVTSTSIDLSTATSFSDIASKLQVGIGASKVTVEWLPIANRFIIRSATTGADSEVSYASAGALATGLLLTQATAAIVSPGSDAVTLTDTMNNIINVNQNWILFNSLVELTDDQKTELCAWASSSKNRFGYVVHDTTAEGTVANNANCFVQKVVVANGYENIFPVYGTYLYSVTALAYAASVDFARTNGRISFKFRGFPGLTPNVSDLATAQALKSNGYNFYGAYSLNKTMAQYASDGAITGKFVWLDTFIDQVWINANLVSAYANLFTNNQSYPFNQNGYGAIQAATIDVASQALTFGAIQKGVVLDNAQIRIVNNTVGKDISATLYSEGWYLYIPTQTGAARLERQLQGAIFYWVDGQLIQSISMSSTAIL</sequence>
<name>A0A4V1A9X2_9ENTR</name>
<dbReference type="RefSeq" id="WP_133085992.1">
    <property type="nucleotide sequence ID" value="NZ_CP037864.1"/>
</dbReference>
<protein>
    <submittedName>
        <fullName evidence="1">DUF3383 domain-containing protein</fullName>
    </submittedName>
</protein>
<dbReference type="Proteomes" id="UP000293850">
    <property type="component" value="Chromosome"/>
</dbReference>
<accession>A0A4V1A9X2</accession>
<keyword evidence="2" id="KW-1185">Reference proteome</keyword>
<evidence type="ECO:0000313" key="1">
    <source>
        <dbReference type="EMBL" id="QBM22340.1"/>
    </source>
</evidence>
<dbReference type="Pfam" id="PF11863">
    <property type="entry name" value="DUF3383"/>
    <property type="match status" value="1"/>
</dbReference>
<dbReference type="AlphaFoldDB" id="A0A4V1A9X2"/>
<proteinExistence type="predicted"/>
<gene>
    <name evidence="1" type="ORF">E1B03_07770</name>
</gene>